<keyword evidence="5" id="KW-1185">Reference proteome</keyword>
<dbReference type="PANTHER" id="PTHR11852">
    <property type="entry name" value="PLATELET-ACTIVATING FACTOR ACETYLHYDROLASE"/>
    <property type="match status" value="1"/>
</dbReference>
<dbReference type="GO" id="GO:0016788">
    <property type="term" value="F:hydrolase activity, acting on ester bonds"/>
    <property type="evidence" value="ECO:0007669"/>
    <property type="project" value="UniProtKB-ARBA"/>
</dbReference>
<comment type="caution">
    <text evidence="4">The sequence shown here is derived from an EMBL/GenBank/DDBJ whole genome shotgun (WGS) entry which is preliminary data.</text>
</comment>
<accession>A0A9X1MPJ8</accession>
<feature type="signal peptide" evidence="2">
    <location>
        <begin position="1"/>
        <end position="21"/>
    </location>
</feature>
<dbReference type="RefSeq" id="WP_230220165.1">
    <property type="nucleotide sequence ID" value="NZ_JAJKFT010000010.1"/>
</dbReference>
<evidence type="ECO:0000259" key="3">
    <source>
        <dbReference type="Pfam" id="PF13472"/>
    </source>
</evidence>
<evidence type="ECO:0000313" key="5">
    <source>
        <dbReference type="Proteomes" id="UP001139103"/>
    </source>
</evidence>
<dbReference type="AlphaFoldDB" id="A0A9X1MPJ8"/>
<evidence type="ECO:0000313" key="4">
    <source>
        <dbReference type="EMBL" id="MCC9629677.1"/>
    </source>
</evidence>
<comment type="similarity">
    <text evidence="1">Belongs to the 'GDSL' lipolytic enzyme family. Platelet-activating factor acetylhydrolase IB beta/gamma subunits subfamily.</text>
</comment>
<dbReference type="CDD" id="cd01820">
    <property type="entry name" value="PAF_acetylesterase_like"/>
    <property type="match status" value="1"/>
</dbReference>
<name>A0A9X1MPJ8_9BACT</name>
<proteinExistence type="inferred from homology"/>
<dbReference type="EMBL" id="JAJKFT010000010">
    <property type="protein sequence ID" value="MCC9629677.1"/>
    <property type="molecule type" value="Genomic_DNA"/>
</dbReference>
<evidence type="ECO:0000256" key="2">
    <source>
        <dbReference type="SAM" id="SignalP"/>
    </source>
</evidence>
<dbReference type="Pfam" id="PF13472">
    <property type="entry name" value="Lipase_GDSL_2"/>
    <property type="match status" value="1"/>
</dbReference>
<dbReference type="Gene3D" id="3.40.50.1110">
    <property type="entry name" value="SGNH hydrolase"/>
    <property type="match status" value="1"/>
</dbReference>
<feature type="chain" id="PRO_5040873547" evidence="2">
    <location>
        <begin position="22"/>
        <end position="245"/>
    </location>
</feature>
<dbReference type="InterPro" id="IPR036514">
    <property type="entry name" value="SGNH_hydro_sf"/>
</dbReference>
<keyword evidence="2" id="KW-0732">Signal</keyword>
<dbReference type="SUPFAM" id="SSF52266">
    <property type="entry name" value="SGNH hydrolase"/>
    <property type="match status" value="1"/>
</dbReference>
<dbReference type="PANTHER" id="PTHR11852:SF0">
    <property type="entry name" value="PLATELET-ACTIVATING FACTOR ACETYLHYDROLASE IB SUBUNIT BETA HOMOLOG"/>
    <property type="match status" value="1"/>
</dbReference>
<gene>
    <name evidence="4" type="ORF">LOC68_14890</name>
</gene>
<reference evidence="4" key="1">
    <citation type="submission" date="2021-11" db="EMBL/GenBank/DDBJ databases">
        <title>Genome sequence.</title>
        <authorList>
            <person name="Sun Q."/>
        </authorList>
    </citation>
    <scope>NUCLEOTIDE SEQUENCE</scope>
    <source>
        <strain evidence="4">JC732</strain>
    </source>
</reference>
<dbReference type="Proteomes" id="UP001139103">
    <property type="component" value="Unassembled WGS sequence"/>
</dbReference>
<dbReference type="InterPro" id="IPR013830">
    <property type="entry name" value="SGNH_hydro"/>
</dbReference>
<protein>
    <submittedName>
        <fullName evidence="4">GDSL-type esterase/lipase family protein</fullName>
    </submittedName>
</protein>
<organism evidence="4 5">
    <name type="scientific">Blastopirellula sediminis</name>
    <dbReference type="NCBI Taxonomy" id="2894196"/>
    <lineage>
        <taxon>Bacteria</taxon>
        <taxon>Pseudomonadati</taxon>
        <taxon>Planctomycetota</taxon>
        <taxon>Planctomycetia</taxon>
        <taxon>Pirellulales</taxon>
        <taxon>Pirellulaceae</taxon>
        <taxon>Blastopirellula</taxon>
    </lineage>
</organism>
<sequence>MLRIWMIGLLASFALVTVSRAEDAVKEPTAVTSESRNDQKWWKDRHEQKLAAAKAADKIDLLMIGDSITHGWEGKGKEVFEEFYGKRNAHNIGYGGDRTEHVLWRFEHGELDNMHPKLAILMIGTNNTGHRKDPSENTAAGIKKIVAKLREKLPETKVLVLAIFPRSANKTDEMRKINDGTNEIIKDLADDKMVFFLNINDKFLTEDGTLAKEVMPDLLHPHEKGYRIWAEAVEPTVAKLMGEQQ</sequence>
<feature type="domain" description="SGNH hydrolase-type esterase" evidence="3">
    <location>
        <begin position="64"/>
        <end position="228"/>
    </location>
</feature>
<evidence type="ECO:0000256" key="1">
    <source>
        <dbReference type="ARBA" id="ARBA00038184"/>
    </source>
</evidence>